<keyword evidence="3" id="KW-0964">Secreted</keyword>
<evidence type="ECO:0000256" key="3">
    <source>
        <dbReference type="ARBA" id="ARBA00022525"/>
    </source>
</evidence>
<organism evidence="6">
    <name type="scientific">Blattella germanica</name>
    <name type="common">German cockroach</name>
    <name type="synonym">Blatta germanica</name>
    <dbReference type="NCBI Taxonomy" id="6973"/>
    <lineage>
        <taxon>Eukaryota</taxon>
        <taxon>Metazoa</taxon>
        <taxon>Ecdysozoa</taxon>
        <taxon>Arthropoda</taxon>
        <taxon>Hexapoda</taxon>
        <taxon>Insecta</taxon>
        <taxon>Pterygota</taxon>
        <taxon>Neoptera</taxon>
        <taxon>Polyneoptera</taxon>
        <taxon>Dictyoptera</taxon>
        <taxon>Blattodea</taxon>
        <taxon>Blaberoidea</taxon>
        <taxon>Blattellidae</taxon>
        <taxon>Blattella</taxon>
    </lineage>
</organism>
<accession>A0A0X8DBG7</accession>
<evidence type="ECO:0000313" key="6">
    <source>
        <dbReference type="EMBL" id="AMA98140.1"/>
    </source>
</evidence>
<dbReference type="EMBL" id="KT381649">
    <property type="protein sequence ID" value="AMA98140.1"/>
    <property type="molecule type" value="mRNA"/>
</dbReference>
<dbReference type="InterPro" id="IPR052295">
    <property type="entry name" value="Odorant-binding_protein"/>
</dbReference>
<sequence>MVSTKTFSLIVVCCLVYTVSAHYSREDDSNTVEDSGSASASRGINTGDKQISVKGSVSWQQTITVKQQSGAAPPHHGGHHGHRHHPHYFNMCCMVGTNLTDNPKLMKSLMKCRDEVMALFTNNGTFKPSPKNHLKASNCFFQCVGKEMDLVEENGSLKTKETVDFIATDYPLMELGVTKEQIEACVITSKRSTPAPMPAEGGKVCNLVNFEAARFTKCLMDLKNLNCPTEKRVHTPICDHMREQWQRK</sequence>
<dbReference type="GO" id="GO:0005549">
    <property type="term" value="F:odorant binding"/>
    <property type="evidence" value="ECO:0007669"/>
    <property type="project" value="InterPro"/>
</dbReference>
<evidence type="ECO:0000256" key="1">
    <source>
        <dbReference type="ARBA" id="ARBA00004613"/>
    </source>
</evidence>
<keyword evidence="5" id="KW-0732">Signal</keyword>
<dbReference type="InterPro" id="IPR006170">
    <property type="entry name" value="PBP/GOBP"/>
</dbReference>
<feature type="signal peptide" evidence="5">
    <location>
        <begin position="1"/>
        <end position="21"/>
    </location>
</feature>
<feature type="region of interest" description="Disordered" evidence="4">
    <location>
        <begin position="27"/>
        <end position="48"/>
    </location>
</feature>
<reference evidence="6" key="1">
    <citation type="submission" date="2015-08" db="EMBL/GenBank/DDBJ databases">
        <title>Transcriptome-Based Identification and Expression Profiles of Chemosensory Genes in German Cockroach, Blattella germanica.</title>
        <authorList>
            <person name="Niu D.-J."/>
        </authorList>
    </citation>
    <scope>NUCLEOTIDE SEQUENCE</scope>
</reference>
<comment type="subcellular location">
    <subcellularLocation>
        <location evidence="1">Secreted</location>
    </subcellularLocation>
</comment>
<dbReference type="AlphaFoldDB" id="A0A0X8DBG7"/>
<evidence type="ECO:0000256" key="4">
    <source>
        <dbReference type="SAM" id="MobiDB-lite"/>
    </source>
</evidence>
<dbReference type="PANTHER" id="PTHR21066">
    <property type="entry name" value="ODORANT-BINDING PROTEIN 59A-RELATED"/>
    <property type="match status" value="1"/>
</dbReference>
<comment type="similarity">
    <text evidence="2">Belongs to the PBP/GOBP family.</text>
</comment>
<proteinExistence type="evidence at transcript level"/>
<protein>
    <submittedName>
        <fullName evidence="6">Chemosensory protein</fullName>
    </submittedName>
</protein>
<evidence type="ECO:0000256" key="2">
    <source>
        <dbReference type="ARBA" id="ARBA00008098"/>
    </source>
</evidence>
<feature type="compositionally biased region" description="Polar residues" evidence="4">
    <location>
        <begin position="32"/>
        <end position="48"/>
    </location>
</feature>
<name>A0A0X8DBG7_BLAGE</name>
<dbReference type="Gene3D" id="1.10.238.270">
    <property type="match status" value="1"/>
</dbReference>
<dbReference type="Pfam" id="PF01395">
    <property type="entry name" value="PBP_GOBP"/>
    <property type="match status" value="1"/>
</dbReference>
<evidence type="ECO:0000256" key="5">
    <source>
        <dbReference type="SAM" id="SignalP"/>
    </source>
</evidence>
<feature type="chain" id="PRO_5007065554" evidence="5">
    <location>
        <begin position="22"/>
        <end position="248"/>
    </location>
</feature>
<dbReference type="GO" id="GO:0005576">
    <property type="term" value="C:extracellular region"/>
    <property type="evidence" value="ECO:0007669"/>
    <property type="project" value="UniProtKB-SubCell"/>
</dbReference>